<reference evidence="5" key="1">
    <citation type="submission" date="2022-05" db="EMBL/GenBank/DDBJ databases">
        <title>Expanded diversity of anoxic marine methylotrophy in a Black Sea sulfate reducing microorganism.</title>
        <authorList>
            <person name="Fischer P.Q."/>
            <person name="Stams A.J.M."/>
            <person name="Villanueva L."/>
            <person name="Sousa D.Z."/>
        </authorList>
    </citation>
    <scope>NUCLEOTIDE SEQUENCE</scope>
    <source>
        <strain evidence="5">P130</strain>
    </source>
</reference>
<dbReference type="Gene3D" id="3.40.50.300">
    <property type="entry name" value="P-loop containing nucleotide triphosphate hydrolases"/>
    <property type="match status" value="1"/>
</dbReference>
<keyword evidence="1" id="KW-0813">Transport</keyword>
<feature type="domain" description="ABC transporter" evidence="4">
    <location>
        <begin position="2"/>
        <end position="227"/>
    </location>
</feature>
<evidence type="ECO:0000259" key="4">
    <source>
        <dbReference type="PROSITE" id="PS50893"/>
    </source>
</evidence>
<dbReference type="SUPFAM" id="SSF52540">
    <property type="entry name" value="P-loop containing nucleoside triphosphate hydrolases"/>
    <property type="match status" value="1"/>
</dbReference>
<keyword evidence="3 5" id="KW-0067">ATP-binding</keyword>
<dbReference type="PANTHER" id="PTHR42939:SF1">
    <property type="entry name" value="ABC TRANSPORTER ATP-BINDING PROTEIN ALBC-RELATED"/>
    <property type="match status" value="1"/>
</dbReference>
<dbReference type="EMBL" id="JAMJEV010000023">
    <property type="protein sequence ID" value="MDO0825274.1"/>
    <property type="molecule type" value="Genomic_DNA"/>
</dbReference>
<organism evidence="5 6">
    <name type="scientific">Desulfosporosinus nitroreducens</name>
    <dbReference type="NCBI Taxonomy" id="2018668"/>
    <lineage>
        <taxon>Bacteria</taxon>
        <taxon>Bacillati</taxon>
        <taxon>Bacillota</taxon>
        <taxon>Clostridia</taxon>
        <taxon>Eubacteriales</taxon>
        <taxon>Desulfitobacteriaceae</taxon>
        <taxon>Desulfosporosinus</taxon>
    </lineage>
</organism>
<dbReference type="InterPro" id="IPR003593">
    <property type="entry name" value="AAA+_ATPase"/>
</dbReference>
<sequence>MIEVQKLTKSFGNYKVLDDLNLRVNKASVYGLLGPNGAGKTTLIKHLTGLYRQDQGIVTIDSQPIYENSEVKSQMVYIPDDLYFFSQYSIDETAKFYAKTYPEWNWNRYEQLKQVFPIDSKRRVVKLSKGMQKQVAFWLGICTMPRVMILDEPVDGLDPVMRKKVWNLILQDVAERQVSVLVSSHNLRELEDVCDHIGILHHGKIVVERELDDMKSDVHKFQLAFFAEIPEGFLEGPEVLHRTQTGSILLLIARGDKHELLQKMKLANPVILDVLPLTLEEIFIYELGGMGYDIQNIIL</sequence>
<dbReference type="Proteomes" id="UP001176021">
    <property type="component" value="Unassembled WGS sequence"/>
</dbReference>
<dbReference type="InterPro" id="IPR027417">
    <property type="entry name" value="P-loop_NTPase"/>
</dbReference>
<dbReference type="PANTHER" id="PTHR42939">
    <property type="entry name" value="ABC TRANSPORTER ATP-BINDING PROTEIN ALBC-RELATED"/>
    <property type="match status" value="1"/>
</dbReference>
<evidence type="ECO:0000256" key="2">
    <source>
        <dbReference type="ARBA" id="ARBA00022741"/>
    </source>
</evidence>
<evidence type="ECO:0000256" key="3">
    <source>
        <dbReference type="ARBA" id="ARBA00022840"/>
    </source>
</evidence>
<proteinExistence type="predicted"/>
<dbReference type="RefSeq" id="WP_302049900.1">
    <property type="nucleotide sequence ID" value="NZ_JAMJEV010000023.1"/>
</dbReference>
<dbReference type="InterPro" id="IPR051782">
    <property type="entry name" value="ABC_Transporter_VariousFunc"/>
</dbReference>
<gene>
    <name evidence="5" type="ORF">M8H41_20805</name>
</gene>
<dbReference type="SMART" id="SM00382">
    <property type="entry name" value="AAA"/>
    <property type="match status" value="1"/>
</dbReference>
<name>A0ABT8QXQ1_9FIRM</name>
<evidence type="ECO:0000256" key="1">
    <source>
        <dbReference type="ARBA" id="ARBA00022448"/>
    </source>
</evidence>
<dbReference type="InterPro" id="IPR003439">
    <property type="entry name" value="ABC_transporter-like_ATP-bd"/>
</dbReference>
<dbReference type="CDD" id="cd03230">
    <property type="entry name" value="ABC_DR_subfamily_A"/>
    <property type="match status" value="1"/>
</dbReference>
<dbReference type="PROSITE" id="PS50893">
    <property type="entry name" value="ABC_TRANSPORTER_2"/>
    <property type="match status" value="1"/>
</dbReference>
<protein>
    <submittedName>
        <fullName evidence="5">ABC transporter ATP-binding protein</fullName>
    </submittedName>
</protein>
<evidence type="ECO:0000313" key="6">
    <source>
        <dbReference type="Proteomes" id="UP001176021"/>
    </source>
</evidence>
<evidence type="ECO:0000313" key="5">
    <source>
        <dbReference type="EMBL" id="MDO0825274.1"/>
    </source>
</evidence>
<keyword evidence="2" id="KW-0547">Nucleotide-binding</keyword>
<keyword evidence="6" id="KW-1185">Reference proteome</keyword>
<dbReference type="Pfam" id="PF00005">
    <property type="entry name" value="ABC_tran"/>
    <property type="match status" value="1"/>
</dbReference>
<comment type="caution">
    <text evidence="5">The sequence shown here is derived from an EMBL/GenBank/DDBJ whole genome shotgun (WGS) entry which is preliminary data.</text>
</comment>
<dbReference type="GO" id="GO:0005524">
    <property type="term" value="F:ATP binding"/>
    <property type="evidence" value="ECO:0007669"/>
    <property type="project" value="UniProtKB-KW"/>
</dbReference>
<accession>A0ABT8QXQ1</accession>